<protein>
    <submittedName>
        <fullName evidence="9">General substrate transporter</fullName>
    </submittedName>
</protein>
<dbReference type="Gene3D" id="1.20.1250.20">
    <property type="entry name" value="MFS general substrate transporter like domains"/>
    <property type="match status" value="1"/>
</dbReference>
<dbReference type="InterPro" id="IPR050360">
    <property type="entry name" value="MFS_Sugar_Transporters"/>
</dbReference>
<keyword evidence="10" id="KW-1185">Reference proteome</keyword>
<feature type="transmembrane region" description="Helical" evidence="7">
    <location>
        <begin position="444"/>
        <end position="462"/>
    </location>
</feature>
<dbReference type="PANTHER" id="PTHR48022">
    <property type="entry name" value="PLASTIDIC GLUCOSE TRANSPORTER 4"/>
    <property type="match status" value="1"/>
</dbReference>
<dbReference type="GO" id="GO:0016020">
    <property type="term" value="C:membrane"/>
    <property type="evidence" value="ECO:0007669"/>
    <property type="project" value="UniProtKB-SubCell"/>
</dbReference>
<name>S3CRR0_OPHP1</name>
<evidence type="ECO:0000256" key="1">
    <source>
        <dbReference type="ARBA" id="ARBA00004141"/>
    </source>
</evidence>
<feature type="domain" description="Major facilitator superfamily (MFS) profile" evidence="8">
    <location>
        <begin position="18"/>
        <end position="466"/>
    </location>
</feature>
<dbReference type="AlphaFoldDB" id="S3CRR0"/>
<feature type="transmembrane region" description="Helical" evidence="7">
    <location>
        <begin position="65"/>
        <end position="85"/>
    </location>
</feature>
<dbReference type="InterPro" id="IPR020846">
    <property type="entry name" value="MFS_dom"/>
</dbReference>
<feature type="transmembrane region" description="Helical" evidence="7">
    <location>
        <begin position="369"/>
        <end position="389"/>
    </location>
</feature>
<evidence type="ECO:0000256" key="5">
    <source>
        <dbReference type="ARBA" id="ARBA00023136"/>
    </source>
</evidence>
<evidence type="ECO:0000256" key="4">
    <source>
        <dbReference type="ARBA" id="ARBA00022989"/>
    </source>
</evidence>
<comment type="subcellular location">
    <subcellularLocation>
        <location evidence="1">Membrane</location>
        <topology evidence="1">Multi-pass membrane protein</topology>
    </subcellularLocation>
</comment>
<organism evidence="9 10">
    <name type="scientific">Ophiostoma piceae (strain UAMH 11346)</name>
    <name type="common">Sap stain fungus</name>
    <dbReference type="NCBI Taxonomy" id="1262450"/>
    <lineage>
        <taxon>Eukaryota</taxon>
        <taxon>Fungi</taxon>
        <taxon>Dikarya</taxon>
        <taxon>Ascomycota</taxon>
        <taxon>Pezizomycotina</taxon>
        <taxon>Sordariomycetes</taxon>
        <taxon>Sordariomycetidae</taxon>
        <taxon>Ophiostomatales</taxon>
        <taxon>Ophiostomataceae</taxon>
        <taxon>Ophiostoma</taxon>
    </lineage>
</organism>
<dbReference type="PROSITE" id="PS00217">
    <property type="entry name" value="SUGAR_TRANSPORT_2"/>
    <property type="match status" value="1"/>
</dbReference>
<dbReference type="OrthoDB" id="6612291at2759"/>
<feature type="region of interest" description="Disordered" evidence="6">
    <location>
        <begin position="505"/>
        <end position="535"/>
    </location>
</feature>
<keyword evidence="4 7" id="KW-1133">Transmembrane helix</keyword>
<dbReference type="FunFam" id="1.20.1250.20:FF:000078">
    <property type="entry name" value="MFS maltose transporter, putative"/>
    <property type="match status" value="1"/>
</dbReference>
<evidence type="ECO:0000313" key="10">
    <source>
        <dbReference type="Proteomes" id="UP000016923"/>
    </source>
</evidence>
<feature type="transmembrane region" description="Helical" evidence="7">
    <location>
        <begin position="154"/>
        <end position="174"/>
    </location>
</feature>
<accession>S3CRR0</accession>
<evidence type="ECO:0000256" key="6">
    <source>
        <dbReference type="SAM" id="MobiDB-lite"/>
    </source>
</evidence>
<feature type="transmembrane region" description="Helical" evidence="7">
    <location>
        <begin position="186"/>
        <end position="207"/>
    </location>
</feature>
<evidence type="ECO:0000256" key="3">
    <source>
        <dbReference type="ARBA" id="ARBA00022692"/>
    </source>
</evidence>
<dbReference type="Proteomes" id="UP000016923">
    <property type="component" value="Unassembled WGS sequence"/>
</dbReference>
<dbReference type="eggNOG" id="KOG0254">
    <property type="taxonomic scope" value="Eukaryota"/>
</dbReference>
<dbReference type="SUPFAM" id="SSF103473">
    <property type="entry name" value="MFS general substrate transporter"/>
    <property type="match status" value="1"/>
</dbReference>
<feature type="compositionally biased region" description="Basic and acidic residues" evidence="6">
    <location>
        <begin position="505"/>
        <end position="518"/>
    </location>
</feature>
<gene>
    <name evidence="9" type="ORF">F503_07089</name>
</gene>
<keyword evidence="5 7" id="KW-0472">Membrane</keyword>
<dbReference type="VEuPathDB" id="FungiDB:F503_07089"/>
<dbReference type="HOGENOM" id="CLU_001265_30_1_1"/>
<dbReference type="EMBL" id="KE148147">
    <property type="protein sequence ID" value="EPE09313.1"/>
    <property type="molecule type" value="Genomic_DNA"/>
</dbReference>
<feature type="transmembrane region" description="Helical" evidence="7">
    <location>
        <begin position="410"/>
        <end position="432"/>
    </location>
</feature>
<dbReference type="PANTHER" id="PTHR48022:SF10">
    <property type="entry name" value="MAJOR FACILITATOR SUPERFAMILY (MFS) PROFILE DOMAIN-CONTAINING PROTEIN"/>
    <property type="match status" value="1"/>
</dbReference>
<comment type="similarity">
    <text evidence="2">Belongs to the major facilitator superfamily. Sugar transporter (TC 2.A.1.1) family.</text>
</comment>
<dbReference type="Pfam" id="PF00083">
    <property type="entry name" value="Sugar_tr"/>
    <property type="match status" value="1"/>
</dbReference>
<evidence type="ECO:0000256" key="2">
    <source>
        <dbReference type="ARBA" id="ARBA00010992"/>
    </source>
</evidence>
<feature type="transmembrane region" description="Helical" evidence="7">
    <location>
        <begin position="276"/>
        <end position="299"/>
    </location>
</feature>
<feature type="transmembrane region" description="Helical" evidence="7">
    <location>
        <begin position="342"/>
        <end position="363"/>
    </location>
</feature>
<dbReference type="PROSITE" id="PS50850">
    <property type="entry name" value="MFS"/>
    <property type="match status" value="1"/>
</dbReference>
<feature type="transmembrane region" description="Helical" evidence="7">
    <location>
        <begin position="311"/>
        <end position="330"/>
    </location>
</feature>
<feature type="transmembrane region" description="Helical" evidence="7">
    <location>
        <begin position="120"/>
        <end position="142"/>
    </location>
</feature>
<feature type="transmembrane region" description="Helical" evidence="7">
    <location>
        <begin position="97"/>
        <end position="114"/>
    </location>
</feature>
<dbReference type="InterPro" id="IPR036259">
    <property type="entry name" value="MFS_trans_sf"/>
</dbReference>
<dbReference type="OMA" id="FAYWVNI"/>
<evidence type="ECO:0000259" key="8">
    <source>
        <dbReference type="PROSITE" id="PS50850"/>
    </source>
</evidence>
<keyword evidence="3 7" id="KW-0812">Transmembrane</keyword>
<evidence type="ECO:0000313" key="9">
    <source>
        <dbReference type="EMBL" id="EPE09313.1"/>
    </source>
</evidence>
<dbReference type="InterPro" id="IPR005828">
    <property type="entry name" value="MFS_sugar_transport-like"/>
</dbReference>
<dbReference type="InterPro" id="IPR005829">
    <property type="entry name" value="Sugar_transporter_CS"/>
</dbReference>
<dbReference type="GO" id="GO:0005351">
    <property type="term" value="F:carbohydrate:proton symporter activity"/>
    <property type="evidence" value="ECO:0007669"/>
    <property type="project" value="TreeGrafter"/>
</dbReference>
<proteinExistence type="inferred from homology"/>
<evidence type="ECO:0000256" key="7">
    <source>
        <dbReference type="SAM" id="Phobius"/>
    </source>
</evidence>
<sequence>MSGHIETSLWANRKCLTICAVVAIANMQYGLDSAVLSSLQAMPGFLKVYGSPDPTAAGGYAIDSVFQQLIGSLLTLGAFLSSLVAGGFAHFFGRKPALWLACLLTAAGCAIQIATEDKGVVYLGRLVLGIGNGFLVTFSNIYTAEASPAHLRAVMVALFSEWVNIGSILGYVVANAVRNRLDKASYQIPIGTLFIVPALLAIGLIFVPESPRYLMYKGREAEARTALEALRGSAISREQIELEWVEMVRGIEEERRIARSVGPIDMYRGTELRRTLLCYGVIASQTGAGSWFLISYATYFMTVSGLTVDEAFQYSVMNTCIGFVGVNVGMYAMRHLTGRRGILMIGAVTQGCCMLGMAVAATVADGTIAARNCLIAFIALYLFCYNAFVGDASYPVATELVSTRLRSWSVGSAISLGYFLAWLTGFCSPYFINPSNMNWGAKYGYIWAGSNFICFVFFYLCIPELKGRSLEEIDELFAKRVPAWKFKSYETTLLADAMQEVKHMDEGGDASAKHESDLGRTSSTNKEGVSVEHSP</sequence>
<reference evidence="9 10" key="1">
    <citation type="journal article" date="2013" name="BMC Genomics">
        <title>The genome and transcriptome of the pine saprophyte Ophiostoma piceae, and a comparison with the bark beetle-associated pine pathogen Grosmannia clavigera.</title>
        <authorList>
            <person name="Haridas S."/>
            <person name="Wang Y."/>
            <person name="Lim L."/>
            <person name="Massoumi Alamouti S."/>
            <person name="Jackman S."/>
            <person name="Docking R."/>
            <person name="Robertson G."/>
            <person name="Birol I."/>
            <person name="Bohlmann J."/>
            <person name="Breuil C."/>
        </authorList>
    </citation>
    <scope>NUCLEOTIDE SEQUENCE [LARGE SCALE GENOMIC DNA]</scope>
    <source>
        <strain evidence="9 10">UAMH 11346</strain>
    </source>
</reference>